<organism evidence="2 3">
    <name type="scientific">Volvox reticuliferus</name>
    <dbReference type="NCBI Taxonomy" id="1737510"/>
    <lineage>
        <taxon>Eukaryota</taxon>
        <taxon>Viridiplantae</taxon>
        <taxon>Chlorophyta</taxon>
        <taxon>core chlorophytes</taxon>
        <taxon>Chlorophyceae</taxon>
        <taxon>CS clade</taxon>
        <taxon>Chlamydomonadales</taxon>
        <taxon>Volvocaceae</taxon>
        <taxon>Volvox</taxon>
    </lineage>
</organism>
<feature type="region of interest" description="Disordered" evidence="1">
    <location>
        <begin position="55"/>
        <end position="92"/>
    </location>
</feature>
<reference evidence="2" key="1">
    <citation type="journal article" date="2021" name="Proc. Natl. Acad. Sci. U.S.A.">
        <title>Three genomes in the algal genus Volvox reveal the fate of a haploid sex-determining region after a transition to homothallism.</title>
        <authorList>
            <person name="Yamamoto K."/>
            <person name="Hamaji T."/>
            <person name="Kawai-Toyooka H."/>
            <person name="Matsuzaki R."/>
            <person name="Takahashi F."/>
            <person name="Nishimura Y."/>
            <person name="Kawachi M."/>
            <person name="Noguchi H."/>
            <person name="Minakuchi Y."/>
            <person name="Umen J.G."/>
            <person name="Toyoda A."/>
            <person name="Nozaki H."/>
        </authorList>
    </citation>
    <scope>NUCLEOTIDE SEQUENCE</scope>
    <source>
        <strain evidence="2">NIES-3786</strain>
    </source>
</reference>
<sequence length="186" mass="20455">MLLDRYDTRSRLLYPLSATPDERNRIDKTVPTSFNVCATCVANTSPSIRHTRCQHQPFHSPCAPHRHPAAKVRKSTPGTGLSHPSPPDATNRDFALEDLVYTRAVRSYQASSPPRDTATMVGVLQRRSATKATMTKDKAAATTATVVMEVAEWQSGDRGSSEGRRREEGEVGGMDRAGCRWTTDAL</sequence>
<name>A0A8J4CET4_9CHLO</name>
<evidence type="ECO:0000256" key="1">
    <source>
        <dbReference type="SAM" id="MobiDB-lite"/>
    </source>
</evidence>
<feature type="region of interest" description="Disordered" evidence="1">
    <location>
        <begin position="153"/>
        <end position="186"/>
    </location>
</feature>
<dbReference type="Proteomes" id="UP000747110">
    <property type="component" value="Unassembled WGS sequence"/>
</dbReference>
<comment type="caution">
    <text evidence="2">The sequence shown here is derived from an EMBL/GenBank/DDBJ whole genome shotgun (WGS) entry which is preliminary data.</text>
</comment>
<dbReference type="EMBL" id="BNCP01000018">
    <property type="protein sequence ID" value="GIL80376.1"/>
    <property type="molecule type" value="Genomic_DNA"/>
</dbReference>
<feature type="compositionally biased region" description="Basic and acidic residues" evidence="1">
    <location>
        <begin position="159"/>
        <end position="169"/>
    </location>
</feature>
<keyword evidence="3" id="KW-1185">Reference proteome</keyword>
<proteinExistence type="predicted"/>
<evidence type="ECO:0000313" key="3">
    <source>
        <dbReference type="Proteomes" id="UP000747110"/>
    </source>
</evidence>
<gene>
    <name evidence="2" type="ORF">Vretifemale_9506</name>
</gene>
<dbReference type="AlphaFoldDB" id="A0A8J4CET4"/>
<feature type="compositionally biased region" description="Basic residues" evidence="1">
    <location>
        <begin position="64"/>
        <end position="74"/>
    </location>
</feature>
<evidence type="ECO:0000313" key="2">
    <source>
        <dbReference type="EMBL" id="GIL80376.1"/>
    </source>
</evidence>
<protein>
    <submittedName>
        <fullName evidence="2">Uncharacterized protein</fullName>
    </submittedName>
</protein>
<accession>A0A8J4CET4</accession>